<accession>A0A0B1P9L8</accession>
<evidence type="ECO:0000313" key="2">
    <source>
        <dbReference type="EMBL" id="KHJ34050.1"/>
    </source>
</evidence>
<evidence type="ECO:0000259" key="1">
    <source>
        <dbReference type="Pfam" id="PF20253"/>
    </source>
</evidence>
<dbReference type="STRING" id="52586.A0A0B1P9L8"/>
<dbReference type="PANTHER" id="PTHR38795:SF1">
    <property type="entry name" value="DUF6604 DOMAIN-CONTAINING PROTEIN"/>
    <property type="match status" value="1"/>
</dbReference>
<sequence>MNRPTSELHLDLKPFAGFFERYAGNLGIFIDWITRKAIECGYQPKGNKSTQNANVTTRLKGKARQQIKKFLKNPSTTNDDECSNQVFVNVKELIIIANKIVDHGSPILIPNQIFQAGVCAITTLRNYRKKFNSFNQQSGVRGLARIENLVFENILKELIVKLQPCLSFSRSDLQPREVLNYEALEIIIGNDTEIIYPVMTRTQVTFNKNLKDEKIAADQLQIFTLFSYFFDFYDIHSVILDTWKRYKDGEVDSITSSVITNVSLQAAIDQRDGVNKNIPLYYEDALSSLFPEYNHSKSVSTSLIDSEILEWLFCREFYILEELRSQEFPGKSLTDPWLQYSNVTSKWLRIKDLRYMRSLTRFSSVFYHIRLMNFLDIHPYSEDEFTKGILGILSNKKVPIWLPFALRIFLDIDLLLRDQVEEVFIQLRLVSKQAFDQLARFHEISPLGKVKNTLAIESEKSILRMITGVRSDVIVENLPDFMARFQKDKQNFLLLRCHPILSGFTAFHICKGIYRYGVIMCNSSREVGLAWQIYMSMSLRKFPIASWPLMDKLMDLYSTNLKDQEVLSNKEILDLTKTIGKEVCIKLEQEESRSEIKPSLKKHLLISFGNIKTMELIFPRFSKSQTAGPIDLENVFFDKIMNPELFQLLVPTKGGILLGDDVIALKCLTITKFLHYFSKITSSSLNNLLFPFLTLQEQSSRVLLAIDVAQIINKKITPEIKRERGENNENRDTQLSTDYQSDNDSYELEQEIKLIMDTINEYVVDWACDSIHQVNWPRFLSSFSEINKEMLDHWEKDFALSQINIKKVLETLDSGLDESQKNNFQE</sequence>
<protein>
    <recommendedName>
        <fullName evidence="1">DUF6604 domain-containing protein</fullName>
    </recommendedName>
</protein>
<dbReference type="Pfam" id="PF20253">
    <property type="entry name" value="DUF6604"/>
    <property type="match status" value="1"/>
</dbReference>
<proteinExistence type="predicted"/>
<evidence type="ECO:0000313" key="3">
    <source>
        <dbReference type="Proteomes" id="UP000030854"/>
    </source>
</evidence>
<name>A0A0B1P9L8_UNCNE</name>
<gene>
    <name evidence="2" type="ORF">EV44_g1939</name>
</gene>
<feature type="domain" description="DUF6604" evidence="1">
    <location>
        <begin position="29"/>
        <end position="267"/>
    </location>
</feature>
<reference evidence="2 3" key="1">
    <citation type="journal article" date="2014" name="BMC Genomics">
        <title>Adaptive genomic structural variation in the grape powdery mildew pathogen, Erysiphe necator.</title>
        <authorList>
            <person name="Jones L."/>
            <person name="Riaz S."/>
            <person name="Morales-Cruz A."/>
            <person name="Amrine K.C."/>
            <person name="McGuire B."/>
            <person name="Gubler W.D."/>
            <person name="Walker M.A."/>
            <person name="Cantu D."/>
        </authorList>
    </citation>
    <scope>NUCLEOTIDE SEQUENCE [LARGE SCALE GENOMIC DNA]</scope>
    <source>
        <strain evidence="3">c</strain>
    </source>
</reference>
<dbReference type="InterPro" id="IPR046539">
    <property type="entry name" value="DUF6604"/>
</dbReference>
<dbReference type="Proteomes" id="UP000030854">
    <property type="component" value="Unassembled WGS sequence"/>
</dbReference>
<dbReference type="HOGENOM" id="CLU_342957_0_0_1"/>
<comment type="caution">
    <text evidence="2">The sequence shown here is derived from an EMBL/GenBank/DDBJ whole genome shotgun (WGS) entry which is preliminary data.</text>
</comment>
<organism evidence="2 3">
    <name type="scientific">Uncinula necator</name>
    <name type="common">Grape powdery mildew</name>
    <dbReference type="NCBI Taxonomy" id="52586"/>
    <lineage>
        <taxon>Eukaryota</taxon>
        <taxon>Fungi</taxon>
        <taxon>Dikarya</taxon>
        <taxon>Ascomycota</taxon>
        <taxon>Pezizomycotina</taxon>
        <taxon>Leotiomycetes</taxon>
        <taxon>Erysiphales</taxon>
        <taxon>Erysiphaceae</taxon>
        <taxon>Erysiphe</taxon>
    </lineage>
</organism>
<keyword evidence="3" id="KW-1185">Reference proteome</keyword>
<dbReference type="PANTHER" id="PTHR38795">
    <property type="entry name" value="DUF6604 DOMAIN-CONTAINING PROTEIN"/>
    <property type="match status" value="1"/>
</dbReference>
<dbReference type="EMBL" id="JNVN01001083">
    <property type="protein sequence ID" value="KHJ34050.1"/>
    <property type="molecule type" value="Genomic_DNA"/>
</dbReference>
<dbReference type="AlphaFoldDB" id="A0A0B1P9L8"/>